<feature type="transmembrane region" description="Helical" evidence="1">
    <location>
        <begin position="7"/>
        <end position="27"/>
    </location>
</feature>
<keyword evidence="1" id="KW-0472">Membrane</keyword>
<organism evidence="2 3">
    <name type="scientific">Planosporangium thailandense</name>
    <dbReference type="NCBI Taxonomy" id="765197"/>
    <lineage>
        <taxon>Bacteria</taxon>
        <taxon>Bacillati</taxon>
        <taxon>Actinomycetota</taxon>
        <taxon>Actinomycetes</taxon>
        <taxon>Micromonosporales</taxon>
        <taxon>Micromonosporaceae</taxon>
        <taxon>Planosporangium</taxon>
    </lineage>
</organism>
<dbReference type="RefSeq" id="WP_167927056.1">
    <property type="nucleotide sequence ID" value="NZ_JAATVY010000016.1"/>
</dbReference>
<evidence type="ECO:0000313" key="2">
    <source>
        <dbReference type="EMBL" id="NJC72150.1"/>
    </source>
</evidence>
<protein>
    <submittedName>
        <fullName evidence="2">Pr6Pr family membrane protein</fullName>
    </submittedName>
</protein>
<keyword evidence="3" id="KW-1185">Reference proteome</keyword>
<dbReference type="Proteomes" id="UP000722989">
    <property type="component" value="Unassembled WGS sequence"/>
</dbReference>
<dbReference type="EMBL" id="JAATVY010000016">
    <property type="protein sequence ID" value="NJC72150.1"/>
    <property type="molecule type" value="Genomic_DNA"/>
</dbReference>
<feature type="transmembrane region" description="Helical" evidence="1">
    <location>
        <begin position="141"/>
        <end position="161"/>
    </location>
</feature>
<feature type="transmembrane region" description="Helical" evidence="1">
    <location>
        <begin position="47"/>
        <end position="67"/>
    </location>
</feature>
<feature type="transmembrane region" description="Helical" evidence="1">
    <location>
        <begin position="107"/>
        <end position="129"/>
    </location>
</feature>
<proteinExistence type="predicted"/>
<evidence type="ECO:0000256" key="1">
    <source>
        <dbReference type="SAM" id="Phobius"/>
    </source>
</evidence>
<feature type="transmembrane region" description="Helical" evidence="1">
    <location>
        <begin position="79"/>
        <end position="101"/>
    </location>
</feature>
<accession>A0ABX0Y1B1</accession>
<sequence length="228" mass="25001">MSDRWARVWFGATALVGFAAVAVQLGLYGSHPVPHFGSAAARTVNELFFFTIESNLLVAVTALLLAIRRDRASTAFGVLWRAAIVGIVITAVVYHVVLARLAHLTGWWVVTDLFLHTVVPVLAVAGWVFAGPRRLASWRTALLSLVYPALFLAVTLIRGRLIDWYPYPFLDVAHLGYARVLLNSLVIAVLFVLVALGVNGVDRWLARRGRGTAGDEVAPYRELKTSAR</sequence>
<reference evidence="2 3" key="1">
    <citation type="submission" date="2020-03" db="EMBL/GenBank/DDBJ databases">
        <title>WGS of the type strain of Planosporangium spp.</title>
        <authorList>
            <person name="Thawai C."/>
        </authorList>
    </citation>
    <scope>NUCLEOTIDE SEQUENCE [LARGE SCALE GENOMIC DNA]</scope>
    <source>
        <strain evidence="2 3">TBRC 5610</strain>
    </source>
</reference>
<dbReference type="InterPro" id="IPR049713">
    <property type="entry name" value="Pr6Pr-like"/>
</dbReference>
<gene>
    <name evidence="2" type="ORF">HC031_20870</name>
</gene>
<name>A0ABX0Y1B1_9ACTN</name>
<evidence type="ECO:0000313" key="3">
    <source>
        <dbReference type="Proteomes" id="UP000722989"/>
    </source>
</evidence>
<keyword evidence="1" id="KW-0812">Transmembrane</keyword>
<comment type="caution">
    <text evidence="2">The sequence shown here is derived from an EMBL/GenBank/DDBJ whole genome shotgun (WGS) entry which is preliminary data.</text>
</comment>
<feature type="transmembrane region" description="Helical" evidence="1">
    <location>
        <begin position="181"/>
        <end position="201"/>
    </location>
</feature>
<keyword evidence="1" id="KW-1133">Transmembrane helix</keyword>
<dbReference type="NCBIfam" id="NF038065">
    <property type="entry name" value="Pr6Pr"/>
    <property type="match status" value="1"/>
</dbReference>